<dbReference type="SUPFAM" id="SSF51569">
    <property type="entry name" value="Aldolase"/>
    <property type="match status" value="1"/>
</dbReference>
<feature type="coiled-coil region" evidence="4">
    <location>
        <begin position="47"/>
        <end position="97"/>
    </location>
</feature>
<dbReference type="Gene3D" id="3.20.20.70">
    <property type="entry name" value="Aldolase class I"/>
    <property type="match status" value="1"/>
</dbReference>
<feature type="domain" description="2-isopropylmalate synthase/homocitrate synthase post-catalytic" evidence="6">
    <location>
        <begin position="281"/>
        <end position="358"/>
    </location>
</feature>
<dbReference type="Pfam" id="PF22617">
    <property type="entry name" value="HCS_D2"/>
    <property type="match status" value="1"/>
</dbReference>
<proteinExistence type="inferred from homology"/>
<evidence type="ECO:0000256" key="4">
    <source>
        <dbReference type="SAM" id="Coils"/>
    </source>
</evidence>
<protein>
    <submittedName>
        <fullName evidence="7">Homocitrate synthase 1</fullName>
        <ecNumber evidence="7">2.3.3.14</ecNumber>
    </submittedName>
</protein>
<dbReference type="InterPro" id="IPR013785">
    <property type="entry name" value="Aldolase_TIM"/>
</dbReference>
<dbReference type="RefSeq" id="WP_048118391.1">
    <property type="nucleotide sequence ID" value="NZ_CP009528.1"/>
</dbReference>
<dbReference type="InterPro" id="IPR054691">
    <property type="entry name" value="LeuA/HCS_post-cat"/>
</dbReference>
<dbReference type="Pfam" id="PF00682">
    <property type="entry name" value="HMGL-like"/>
    <property type="match status" value="1"/>
</dbReference>
<dbReference type="PANTHER" id="PTHR42880">
    <property type="entry name" value="HOMOCITRATE SYNTHASE"/>
    <property type="match status" value="1"/>
</dbReference>
<evidence type="ECO:0000313" key="7">
    <source>
        <dbReference type="EMBL" id="AKB54355.1"/>
    </source>
</evidence>
<feature type="domain" description="Pyruvate carboxyltransferase" evidence="5">
    <location>
        <begin position="100"/>
        <end position="249"/>
    </location>
</feature>
<evidence type="ECO:0000256" key="2">
    <source>
        <dbReference type="ARBA" id="ARBA00022679"/>
    </source>
</evidence>
<keyword evidence="4" id="KW-0175">Coiled coil</keyword>
<comment type="similarity">
    <text evidence="1">Belongs to the alpha-IPM synthase/homocitrate synthase family.</text>
</comment>
<keyword evidence="2 7" id="KW-0808">Transferase</keyword>
<dbReference type="KEGG" id="mby:MSBRM_1357"/>
<keyword evidence="7" id="KW-0012">Acyltransferase</keyword>
<evidence type="ECO:0000259" key="6">
    <source>
        <dbReference type="Pfam" id="PF22617"/>
    </source>
</evidence>
<gene>
    <name evidence="7" type="ORF">MSBRM_1357</name>
</gene>
<dbReference type="GO" id="GO:0004410">
    <property type="term" value="F:homocitrate synthase activity"/>
    <property type="evidence" value="ECO:0007669"/>
    <property type="project" value="UniProtKB-EC"/>
</dbReference>
<organism evidence="7 8">
    <name type="scientific">Methanosarcina barkeri MS</name>
    <dbReference type="NCBI Taxonomy" id="1434108"/>
    <lineage>
        <taxon>Archaea</taxon>
        <taxon>Methanobacteriati</taxon>
        <taxon>Methanobacteriota</taxon>
        <taxon>Stenosarchaea group</taxon>
        <taxon>Methanomicrobia</taxon>
        <taxon>Methanosarcinales</taxon>
        <taxon>Methanosarcinaceae</taxon>
        <taxon>Methanosarcina</taxon>
    </lineage>
</organism>
<comment type="catalytic activity">
    <reaction evidence="3">
        <text>acetyl-CoA + 2-oxoglutarate + H2O = (2R)-homocitrate + CoA + H(+)</text>
        <dbReference type="Rhea" id="RHEA:12929"/>
        <dbReference type="ChEBI" id="CHEBI:15377"/>
        <dbReference type="ChEBI" id="CHEBI:15378"/>
        <dbReference type="ChEBI" id="CHEBI:16810"/>
        <dbReference type="ChEBI" id="CHEBI:57287"/>
        <dbReference type="ChEBI" id="CHEBI:57288"/>
        <dbReference type="ChEBI" id="CHEBI:58884"/>
        <dbReference type="EC" id="2.3.3.14"/>
    </reaction>
    <physiologicalReaction direction="left-to-right" evidence="3">
        <dbReference type="Rhea" id="RHEA:12930"/>
    </physiologicalReaction>
</comment>
<keyword evidence="8" id="KW-1185">Reference proteome</keyword>
<reference evidence="7 8" key="1">
    <citation type="submission" date="2014-07" db="EMBL/GenBank/DDBJ databases">
        <title>Methanogenic archaea and the global carbon cycle.</title>
        <authorList>
            <person name="Henriksen J.R."/>
            <person name="Luke J."/>
            <person name="Reinhart S."/>
            <person name="Benedict M.N."/>
            <person name="Youngblut N.D."/>
            <person name="Metcalf M.E."/>
            <person name="Whitaker R.J."/>
            <person name="Metcalf W.W."/>
        </authorList>
    </citation>
    <scope>NUCLEOTIDE SEQUENCE [LARGE SCALE GENOMIC DNA]</scope>
    <source>
        <strain evidence="7 8">MS</strain>
    </source>
</reference>
<accession>A0A0E3QUT0</accession>
<evidence type="ECO:0000256" key="3">
    <source>
        <dbReference type="ARBA" id="ARBA00048363"/>
    </source>
</evidence>
<evidence type="ECO:0000259" key="5">
    <source>
        <dbReference type="Pfam" id="PF00682"/>
    </source>
</evidence>
<dbReference type="Gene3D" id="1.10.238.260">
    <property type="match status" value="1"/>
</dbReference>
<dbReference type="Proteomes" id="UP000033033">
    <property type="component" value="Chromosome"/>
</dbReference>
<dbReference type="AlphaFoldDB" id="A0A0E3QUT0"/>
<sequence>MKENNKISIVDYTINEILRLGFNDPADFKFILSVLKKYSLDVADVSLSSLETNVVKLKTSMVKLDKKMVKFKTDDLLENLRCRVECSEQEVYKAKKLGFSKIVINISLDPFASIHDKLKLTEHVLQTVCSNNQEIYLSIDNALEFPVEEVNIVDILDPFIAEYEIKRLILGDVNGKMDPFTTYNKLNLFTDMAQCPVEYMGCNNYGMATANTLSALRAGVEYVATAVSGIGIPGVAAMEEVLMAARHLWKNEQVPNGYTIAADCENILHRAGIILPGEKAIIGKNVFAHESGIHVDGIIKNPNLYEAIKPEEVGLSRFLVIGKHSGTASLTQKFRQLDLSLSPQEAATLLDKVRHTAVLQKKPVTDAQLKTLYNLHMEAIKESNVHLSIKGEISCD</sequence>
<dbReference type="GeneID" id="24844596"/>
<dbReference type="PATRIC" id="fig|1434108.4.peg.1682"/>
<dbReference type="STRING" id="1434108.MSBRM_1357"/>
<dbReference type="PANTHER" id="PTHR42880:SF1">
    <property type="entry name" value="ISOPROPYLMALATE_HOMOCITRATE_CITRAMALATE SYNTHASE FAMILY PROTEIN"/>
    <property type="match status" value="1"/>
</dbReference>
<dbReference type="EMBL" id="CP009528">
    <property type="protein sequence ID" value="AKB54355.1"/>
    <property type="molecule type" value="Genomic_DNA"/>
</dbReference>
<dbReference type="EC" id="2.3.3.14" evidence="7"/>
<dbReference type="InterPro" id="IPR000891">
    <property type="entry name" value="PYR_CT"/>
</dbReference>
<name>A0A0E3QUT0_METBA</name>
<evidence type="ECO:0000313" key="8">
    <source>
        <dbReference type="Proteomes" id="UP000033033"/>
    </source>
</evidence>
<evidence type="ECO:0000256" key="1">
    <source>
        <dbReference type="ARBA" id="ARBA00006154"/>
    </source>
</evidence>
<dbReference type="HOGENOM" id="CLU_022158_1_0_2"/>